<name>A0A4Q9KT95_9MICR</name>
<protein>
    <submittedName>
        <fullName evidence="2">Uncharacterized protein</fullName>
    </submittedName>
</protein>
<dbReference type="Proteomes" id="UP000292362">
    <property type="component" value="Unassembled WGS sequence"/>
</dbReference>
<accession>A0A4Q9KT95</accession>
<dbReference type="AlphaFoldDB" id="A0A4Q9KT95"/>
<dbReference type="VEuPathDB" id="MicrosporidiaDB:CWI37_1959p0010"/>
<evidence type="ECO:0000313" key="2">
    <source>
        <dbReference type="EMBL" id="TBT97998.1"/>
    </source>
</evidence>
<evidence type="ECO:0000313" key="3">
    <source>
        <dbReference type="Proteomes" id="UP000292362"/>
    </source>
</evidence>
<feature type="non-terminal residue" evidence="2">
    <location>
        <position position="178"/>
    </location>
</feature>
<gene>
    <name evidence="2" type="ORF">CWI37_1959p0010</name>
</gene>
<evidence type="ECO:0000256" key="1">
    <source>
        <dbReference type="SAM" id="MobiDB-lite"/>
    </source>
</evidence>
<comment type="caution">
    <text evidence="2">The sequence shown here is derived from an EMBL/GenBank/DDBJ whole genome shotgun (WGS) entry which is preliminary data.</text>
</comment>
<feature type="region of interest" description="Disordered" evidence="1">
    <location>
        <begin position="47"/>
        <end position="66"/>
    </location>
</feature>
<organism evidence="2 3">
    <name type="scientific">Hamiltosporidium tvaerminnensis</name>
    <dbReference type="NCBI Taxonomy" id="1176355"/>
    <lineage>
        <taxon>Eukaryota</taxon>
        <taxon>Fungi</taxon>
        <taxon>Fungi incertae sedis</taxon>
        <taxon>Microsporidia</taxon>
        <taxon>Dubosqiidae</taxon>
        <taxon>Hamiltosporidium</taxon>
    </lineage>
</organism>
<dbReference type="EMBL" id="PITJ01001959">
    <property type="protein sequence ID" value="TBT97998.1"/>
    <property type="molecule type" value="Genomic_DNA"/>
</dbReference>
<proteinExistence type="predicted"/>
<reference evidence="2 3" key="1">
    <citation type="submission" date="2017-12" db="EMBL/GenBank/DDBJ databases">
        <authorList>
            <person name="Pombert J.-F."/>
            <person name="Haag K.L."/>
            <person name="Ebert D."/>
        </authorList>
    </citation>
    <scope>NUCLEOTIDE SEQUENCE [LARGE SCALE GENOMIC DNA]</scope>
    <source>
        <strain evidence="2">FI-OER-3-3</strain>
    </source>
</reference>
<sequence length="178" mass="21531">MLEHTKRGFYSKRLARQEYKFKEQKKKIEEELNNIIPYKYNDMEEDCNSGRGRTKKSDVSSVHFPRVRHKKTKSKQPFLYENVERFLENIGVLTIGYDRLMVNEVLITDKYVNYEISSFIVKGVLLLRDDLRGVSYKSHTIGMYNIYHYIKRGVINNHRAHHMDYLFFYLIKFWVKIF</sequence>